<reference evidence="2 3" key="2">
    <citation type="journal article" date="2017" name="Genome Announc.">
        <title>Draft Genome Sequences of Four Alkaliphilic Bacteria Belonging to the Anaerobacillus Genus.</title>
        <authorList>
            <person name="Bassil N.M."/>
            <person name="Lloyd J.R."/>
        </authorList>
    </citation>
    <scope>NUCLEOTIDE SEQUENCE [LARGE SCALE GENOMIC DNA]</scope>
    <source>
        <strain evidence="2 3">NB2006</strain>
    </source>
</reference>
<dbReference type="OrthoDB" id="2696394at2"/>
<dbReference type="EMBL" id="CP063356">
    <property type="protein sequence ID" value="QOY35765.1"/>
    <property type="molecule type" value="Genomic_DNA"/>
</dbReference>
<dbReference type="KEGG" id="aia:AWH56_024420"/>
<organism evidence="1 3">
    <name type="scientific">Anaerobacillus isosaccharinicus</name>
    <dbReference type="NCBI Taxonomy" id="1532552"/>
    <lineage>
        <taxon>Bacteria</taxon>
        <taxon>Bacillati</taxon>
        <taxon>Bacillota</taxon>
        <taxon>Bacilli</taxon>
        <taxon>Bacillales</taxon>
        <taxon>Bacillaceae</taxon>
        <taxon>Anaerobacillus</taxon>
    </lineage>
</organism>
<reference evidence="2 3" key="3">
    <citation type="journal article" date="2019" name="Int. J. Syst. Evol. Microbiol.">
        <title>Anaerobacillus isosaccharinicus sp. nov., an alkaliphilic bacterium which degrades isosaccharinic acid.</title>
        <authorList>
            <person name="Bassil N.M."/>
            <person name="Lloyd J.R."/>
        </authorList>
    </citation>
    <scope>NUCLEOTIDE SEQUENCE [LARGE SCALE GENOMIC DNA]</scope>
    <source>
        <strain evidence="2 3">NB2006</strain>
    </source>
</reference>
<reference evidence="2" key="4">
    <citation type="submission" date="2020-10" db="EMBL/GenBank/DDBJ databases">
        <authorList>
            <person name="Bassil N.M."/>
            <person name="Lloyd J.R."/>
        </authorList>
    </citation>
    <scope>NUCLEOTIDE SEQUENCE</scope>
    <source>
        <strain evidence="2">NB2006</strain>
    </source>
</reference>
<gene>
    <name evidence="2" type="ORF">AWH56_024420</name>
    <name evidence="1" type="ORF">AWH56_16750</name>
</gene>
<reference evidence="1 3" key="1">
    <citation type="submission" date="2016-10" db="EMBL/GenBank/DDBJ databases">
        <title>Draft genome sequences of four alkaliphilic bacteria belonging to the Anaerobacillus genus.</title>
        <authorList>
            <person name="Bassil N.M."/>
            <person name="Lloyd J.R."/>
        </authorList>
    </citation>
    <scope>NUCLEOTIDE SEQUENCE [LARGE SCALE GENOMIC DNA]</scope>
    <source>
        <strain evidence="1 3">NB2006</strain>
    </source>
</reference>
<dbReference type="AlphaFoldDB" id="A0A1S2LDU4"/>
<dbReference type="EMBL" id="LQXD01000146">
    <property type="protein sequence ID" value="OIJ10668.1"/>
    <property type="molecule type" value="Genomic_DNA"/>
</dbReference>
<dbReference type="Proteomes" id="UP000180175">
    <property type="component" value="Chromosome"/>
</dbReference>
<accession>A0A1S2LDU4</accession>
<sequence>MNRLQFLTEMRKSLITTTKEITLPLIGDELEGAKSVADKIVGVKWLKLEGISPSSFLGIQDRFIKNSSILIYSDGEQLKAYEKVCSSCQSLVQWIAYDRKMKCFSCDKTFDVETETGDLAFKHYYIREKNGEWFIGV</sequence>
<keyword evidence="3" id="KW-1185">Reference proteome</keyword>
<dbReference type="RefSeq" id="WP_071318148.1">
    <property type="nucleotide sequence ID" value="NZ_CP063356.2"/>
</dbReference>
<evidence type="ECO:0000313" key="1">
    <source>
        <dbReference type="EMBL" id="OIJ10668.1"/>
    </source>
</evidence>
<evidence type="ECO:0000313" key="2">
    <source>
        <dbReference type="EMBL" id="QOY35765.1"/>
    </source>
</evidence>
<protein>
    <submittedName>
        <fullName evidence="2">Rieske (2Fe-2S) protein</fullName>
    </submittedName>
</protein>
<name>A0A1S2LDU4_9BACI</name>
<evidence type="ECO:0000313" key="3">
    <source>
        <dbReference type="Proteomes" id="UP000180175"/>
    </source>
</evidence>
<proteinExistence type="predicted"/>